<keyword evidence="7 14" id="KW-0067">ATP-binding</keyword>
<dbReference type="GO" id="GO:0006096">
    <property type="term" value="P:glycolytic process"/>
    <property type="evidence" value="ECO:0007669"/>
    <property type="project" value="UniProtKB-UniPathway"/>
</dbReference>
<dbReference type="InterPro" id="IPR001312">
    <property type="entry name" value="Hexokinase"/>
</dbReference>
<comment type="catalytic activity">
    <reaction evidence="10">
        <text>D-fructose + ATP = D-fructose 6-phosphate + ADP + H(+)</text>
        <dbReference type="Rhea" id="RHEA:16125"/>
        <dbReference type="ChEBI" id="CHEBI:15378"/>
        <dbReference type="ChEBI" id="CHEBI:30616"/>
        <dbReference type="ChEBI" id="CHEBI:37721"/>
        <dbReference type="ChEBI" id="CHEBI:61527"/>
        <dbReference type="ChEBI" id="CHEBI:456216"/>
        <dbReference type="EC" id="2.7.1.1"/>
    </reaction>
    <physiologicalReaction direction="left-to-right" evidence="10">
        <dbReference type="Rhea" id="RHEA:16126"/>
    </physiologicalReaction>
</comment>
<dbReference type="OrthoDB" id="419537at2759"/>
<dbReference type="FunCoup" id="A0A0Q9XB29">
    <property type="interactions" value="261"/>
</dbReference>
<evidence type="ECO:0000256" key="12">
    <source>
        <dbReference type="ARBA" id="ARBA00050361"/>
    </source>
</evidence>
<sequence>MAMGKLEKKFPEAYEICRQFELDEGAMRKIVQAMTNEIYMGLAKETHSTASIKCFQTCVQDFPTGNERGRYLALDLGGSNFRVLLANLISAKEIDVISKTYAISKAIMEGPGIKLFDFLAESIAQFCKEHKIENDNLPLGFTFSFPCKHIGIDQGILVTWTKGFKSEGVVNKNVVEMLREAISRRGDLKVDIVAILNDTTGTLMSCAFQKQNCKIGMILGTGTNACYVEKTSNVEMFPAYQTSTKPHMIINCEWGAFGENGELDFVRTSYDKAVDRESLYPTKQVFEKCISGKYMGELVRHILVELMDKGVLFKDATSQILREREKFDTRFLSEIESDKPGQVRNACKVMDELGVRGTSEEDLLCLRHICQTISTRSAKLAACGLVSLIKKTKVKDIAVGIDGSVYCFHPHYHRLLMENMKLLLKDSAKFKLNLSKDGSGRGAALTAAVYTRRPPSPPKALSTEKQSSSCPKALSTEKQSSSCPLKASAPASMPTVRRFIQKVVWTFRHF</sequence>
<evidence type="ECO:0000259" key="17">
    <source>
        <dbReference type="Pfam" id="PF03727"/>
    </source>
</evidence>
<comment type="catalytic activity">
    <reaction evidence="12">
        <text>D-mannose + ATP = D-mannose 6-phosphate + ADP + H(+)</text>
        <dbReference type="Rhea" id="RHEA:11028"/>
        <dbReference type="ChEBI" id="CHEBI:4208"/>
        <dbReference type="ChEBI" id="CHEBI:15378"/>
        <dbReference type="ChEBI" id="CHEBI:30616"/>
        <dbReference type="ChEBI" id="CHEBI:58735"/>
        <dbReference type="ChEBI" id="CHEBI:456216"/>
        <dbReference type="EC" id="2.7.1.1"/>
    </reaction>
    <physiologicalReaction direction="left-to-right" evidence="12">
        <dbReference type="Rhea" id="RHEA:11029"/>
    </physiologicalReaction>
</comment>
<dbReference type="GO" id="GO:0005536">
    <property type="term" value="F:D-glucose binding"/>
    <property type="evidence" value="ECO:0007669"/>
    <property type="project" value="InterPro"/>
</dbReference>
<evidence type="ECO:0000256" key="13">
    <source>
        <dbReference type="ARBA" id="ARBA00059457"/>
    </source>
</evidence>
<proteinExistence type="inferred from homology"/>
<keyword evidence="5 14" id="KW-0547">Nucleotide-binding</keyword>
<dbReference type="FunFam" id="3.30.420.40:FF:000095">
    <property type="entry name" value="Phosphotransferase"/>
    <property type="match status" value="1"/>
</dbReference>
<evidence type="ECO:0000256" key="3">
    <source>
        <dbReference type="ARBA" id="ARBA00009225"/>
    </source>
</evidence>
<dbReference type="Gene3D" id="3.30.420.40">
    <property type="match status" value="1"/>
</dbReference>
<dbReference type="PROSITE" id="PS51748">
    <property type="entry name" value="HEXOKINASE_2"/>
    <property type="match status" value="1"/>
</dbReference>
<dbReference type="GO" id="GO:0008865">
    <property type="term" value="F:fructokinase activity"/>
    <property type="evidence" value="ECO:0007669"/>
    <property type="project" value="TreeGrafter"/>
</dbReference>
<comment type="catalytic activity">
    <reaction evidence="11">
        <text>D-glucose + ATP = D-glucose 6-phosphate + ADP + H(+)</text>
        <dbReference type="Rhea" id="RHEA:17825"/>
        <dbReference type="ChEBI" id="CHEBI:4167"/>
        <dbReference type="ChEBI" id="CHEBI:15378"/>
        <dbReference type="ChEBI" id="CHEBI:30616"/>
        <dbReference type="ChEBI" id="CHEBI:61548"/>
        <dbReference type="ChEBI" id="CHEBI:456216"/>
        <dbReference type="EC" id="2.7.1.1"/>
    </reaction>
    <physiologicalReaction direction="left-to-right" evidence="11">
        <dbReference type="Rhea" id="RHEA:17826"/>
    </physiologicalReaction>
</comment>
<dbReference type="Gene3D" id="3.40.367.20">
    <property type="match status" value="1"/>
</dbReference>
<dbReference type="GO" id="GO:0005829">
    <property type="term" value="C:cytosol"/>
    <property type="evidence" value="ECO:0007669"/>
    <property type="project" value="TreeGrafter"/>
</dbReference>
<comment type="pathway">
    <text evidence="1">Carbohydrate degradation; glycolysis; D-glyceraldehyde 3-phosphate and glycerone phosphate from D-glucose: step 1/4.</text>
</comment>
<dbReference type="InterPro" id="IPR019807">
    <property type="entry name" value="Hexokinase_BS"/>
</dbReference>
<dbReference type="EC" id="2.7.1.-" evidence="14"/>
<evidence type="ECO:0000256" key="11">
    <source>
        <dbReference type="ARBA" id="ARBA00048160"/>
    </source>
</evidence>
<dbReference type="CDD" id="cd24019">
    <property type="entry name" value="ASKHA_NBD_HK_meta"/>
    <property type="match status" value="1"/>
</dbReference>
<feature type="region of interest" description="Disordered" evidence="15">
    <location>
        <begin position="452"/>
        <end position="489"/>
    </location>
</feature>
<name>A0A0Q9XB29_DROMO</name>
<reference evidence="18 19" key="1">
    <citation type="journal article" date="2007" name="Nature">
        <title>Evolution of genes and genomes on the Drosophila phylogeny.</title>
        <authorList>
            <consortium name="Drosophila 12 Genomes Consortium"/>
            <person name="Clark A.G."/>
            <person name="Eisen M.B."/>
            <person name="Smith D.R."/>
            <person name="Bergman C.M."/>
            <person name="Oliver B."/>
            <person name="Markow T.A."/>
            <person name="Kaufman T.C."/>
            <person name="Kellis M."/>
            <person name="Gelbart W."/>
            <person name="Iyer V.N."/>
            <person name="Pollard D.A."/>
            <person name="Sackton T.B."/>
            <person name="Larracuente A.M."/>
            <person name="Singh N.D."/>
            <person name="Abad J.P."/>
            <person name="Abt D.N."/>
            <person name="Adryan B."/>
            <person name="Aguade M."/>
            <person name="Akashi H."/>
            <person name="Anderson W.W."/>
            <person name="Aquadro C.F."/>
            <person name="Ardell D.H."/>
            <person name="Arguello R."/>
            <person name="Artieri C.G."/>
            <person name="Barbash D.A."/>
            <person name="Barker D."/>
            <person name="Barsanti P."/>
            <person name="Batterham P."/>
            <person name="Batzoglou S."/>
            <person name="Begun D."/>
            <person name="Bhutkar A."/>
            <person name="Blanco E."/>
            <person name="Bosak S.A."/>
            <person name="Bradley R.K."/>
            <person name="Brand A.D."/>
            <person name="Brent M.R."/>
            <person name="Brooks A.N."/>
            <person name="Brown R.H."/>
            <person name="Butlin R.K."/>
            <person name="Caggese C."/>
            <person name="Calvi B.R."/>
            <person name="Bernardo de Carvalho A."/>
            <person name="Caspi A."/>
            <person name="Castrezana S."/>
            <person name="Celniker S.E."/>
            <person name="Chang J.L."/>
            <person name="Chapple C."/>
            <person name="Chatterji S."/>
            <person name="Chinwalla A."/>
            <person name="Civetta A."/>
            <person name="Clifton S.W."/>
            <person name="Comeron J.M."/>
            <person name="Costello J.C."/>
            <person name="Coyne J.A."/>
            <person name="Daub J."/>
            <person name="David R.G."/>
            <person name="Delcher A.L."/>
            <person name="Delehaunty K."/>
            <person name="Do C.B."/>
            <person name="Ebling H."/>
            <person name="Edwards K."/>
            <person name="Eickbush T."/>
            <person name="Evans J.D."/>
            <person name="Filipski A."/>
            <person name="Findeiss S."/>
            <person name="Freyhult E."/>
            <person name="Fulton L."/>
            <person name="Fulton R."/>
            <person name="Garcia A.C."/>
            <person name="Gardiner A."/>
            <person name="Garfield D.A."/>
            <person name="Garvin B.E."/>
            <person name="Gibson G."/>
            <person name="Gilbert D."/>
            <person name="Gnerre S."/>
            <person name="Godfrey J."/>
            <person name="Good R."/>
            <person name="Gotea V."/>
            <person name="Gravely B."/>
            <person name="Greenberg A.J."/>
            <person name="Griffiths-Jones S."/>
            <person name="Gross S."/>
            <person name="Guigo R."/>
            <person name="Gustafson E.A."/>
            <person name="Haerty W."/>
            <person name="Hahn M.W."/>
            <person name="Halligan D.L."/>
            <person name="Halpern A.L."/>
            <person name="Halter G.M."/>
            <person name="Han M.V."/>
            <person name="Heger A."/>
            <person name="Hillier L."/>
            <person name="Hinrichs A.S."/>
            <person name="Holmes I."/>
            <person name="Hoskins R.A."/>
            <person name="Hubisz M.J."/>
            <person name="Hultmark D."/>
            <person name="Huntley M.A."/>
            <person name="Jaffe D.B."/>
            <person name="Jagadeeshan S."/>
            <person name="Jeck W.R."/>
            <person name="Johnson J."/>
            <person name="Jones C.D."/>
            <person name="Jordan W.C."/>
            <person name="Karpen G.H."/>
            <person name="Kataoka E."/>
            <person name="Keightley P.D."/>
            <person name="Kheradpour P."/>
            <person name="Kirkness E.F."/>
            <person name="Koerich L.B."/>
            <person name="Kristiansen K."/>
            <person name="Kudrna D."/>
            <person name="Kulathinal R.J."/>
            <person name="Kumar S."/>
            <person name="Kwok R."/>
            <person name="Lander E."/>
            <person name="Langley C.H."/>
            <person name="Lapoint R."/>
            <person name="Lazzaro B.P."/>
            <person name="Lee S.J."/>
            <person name="Levesque L."/>
            <person name="Li R."/>
            <person name="Lin C.F."/>
            <person name="Lin M.F."/>
            <person name="Lindblad-Toh K."/>
            <person name="Llopart A."/>
            <person name="Long M."/>
            <person name="Low L."/>
            <person name="Lozovsky E."/>
            <person name="Lu J."/>
            <person name="Luo M."/>
            <person name="Machado C.A."/>
            <person name="Makalowski W."/>
            <person name="Marzo M."/>
            <person name="Matsuda M."/>
            <person name="Matzkin L."/>
            <person name="McAllister B."/>
            <person name="McBride C.S."/>
            <person name="McKernan B."/>
            <person name="McKernan K."/>
            <person name="Mendez-Lago M."/>
            <person name="Minx P."/>
            <person name="Mollenhauer M.U."/>
            <person name="Montooth K."/>
            <person name="Mount S.M."/>
            <person name="Mu X."/>
            <person name="Myers E."/>
            <person name="Negre B."/>
            <person name="Newfeld S."/>
            <person name="Nielsen R."/>
            <person name="Noor M.A."/>
            <person name="O'Grady P."/>
            <person name="Pachter L."/>
            <person name="Papaceit M."/>
            <person name="Parisi M.J."/>
            <person name="Parisi M."/>
            <person name="Parts L."/>
            <person name="Pedersen J.S."/>
            <person name="Pesole G."/>
            <person name="Phillippy A.M."/>
            <person name="Ponting C.P."/>
            <person name="Pop M."/>
            <person name="Porcelli D."/>
            <person name="Powell J.R."/>
            <person name="Prohaska S."/>
            <person name="Pruitt K."/>
            <person name="Puig M."/>
            <person name="Quesneville H."/>
            <person name="Ram K.R."/>
            <person name="Rand D."/>
            <person name="Rasmussen M.D."/>
            <person name="Reed L.K."/>
            <person name="Reenan R."/>
            <person name="Reily A."/>
            <person name="Remington K.A."/>
            <person name="Rieger T.T."/>
            <person name="Ritchie M.G."/>
            <person name="Robin C."/>
            <person name="Rogers Y.H."/>
            <person name="Rohde C."/>
            <person name="Rozas J."/>
            <person name="Rubenfield M.J."/>
            <person name="Ruiz A."/>
            <person name="Russo S."/>
            <person name="Salzberg S.L."/>
            <person name="Sanchez-Gracia A."/>
            <person name="Saranga D.J."/>
            <person name="Sato H."/>
            <person name="Schaeffer S.W."/>
            <person name="Schatz M.C."/>
            <person name="Schlenke T."/>
            <person name="Schwartz R."/>
            <person name="Segarra C."/>
            <person name="Singh R.S."/>
            <person name="Sirot L."/>
            <person name="Sirota M."/>
            <person name="Sisneros N.B."/>
            <person name="Smith C.D."/>
            <person name="Smith T.F."/>
            <person name="Spieth J."/>
            <person name="Stage D.E."/>
            <person name="Stark A."/>
            <person name="Stephan W."/>
            <person name="Strausberg R.L."/>
            <person name="Strempel S."/>
            <person name="Sturgill D."/>
            <person name="Sutton G."/>
            <person name="Sutton G.G."/>
            <person name="Tao W."/>
            <person name="Teichmann S."/>
            <person name="Tobari Y.N."/>
            <person name="Tomimura Y."/>
            <person name="Tsolas J.M."/>
            <person name="Valente V.L."/>
            <person name="Venter E."/>
            <person name="Venter J.C."/>
            <person name="Vicario S."/>
            <person name="Vieira F.G."/>
            <person name="Vilella A.J."/>
            <person name="Villasante A."/>
            <person name="Walenz B."/>
            <person name="Wang J."/>
            <person name="Wasserman M."/>
            <person name="Watts T."/>
            <person name="Wilson D."/>
            <person name="Wilson R.K."/>
            <person name="Wing R.A."/>
            <person name="Wolfner M.F."/>
            <person name="Wong A."/>
            <person name="Wong G.K."/>
            <person name="Wu C.I."/>
            <person name="Wu G."/>
            <person name="Yamamoto D."/>
            <person name="Yang H.P."/>
            <person name="Yang S.P."/>
            <person name="Yorke J.A."/>
            <person name="Yoshida K."/>
            <person name="Zdobnov E."/>
            <person name="Zhang P."/>
            <person name="Zhang Y."/>
            <person name="Zimin A.V."/>
            <person name="Baldwin J."/>
            <person name="Abdouelleil A."/>
            <person name="Abdulkadir J."/>
            <person name="Abebe A."/>
            <person name="Abera B."/>
            <person name="Abreu J."/>
            <person name="Acer S.C."/>
            <person name="Aftuck L."/>
            <person name="Alexander A."/>
            <person name="An P."/>
            <person name="Anderson E."/>
            <person name="Anderson S."/>
            <person name="Arachi H."/>
            <person name="Azer M."/>
            <person name="Bachantsang P."/>
            <person name="Barry A."/>
            <person name="Bayul T."/>
            <person name="Berlin A."/>
            <person name="Bessette D."/>
            <person name="Bloom T."/>
            <person name="Blye J."/>
            <person name="Boguslavskiy L."/>
            <person name="Bonnet C."/>
            <person name="Boukhgalter B."/>
            <person name="Bourzgui I."/>
            <person name="Brown A."/>
            <person name="Cahill P."/>
            <person name="Channer S."/>
            <person name="Cheshatsang Y."/>
            <person name="Chuda L."/>
            <person name="Citroen M."/>
            <person name="Collymore A."/>
            <person name="Cooke P."/>
            <person name="Costello M."/>
            <person name="D'Aco K."/>
            <person name="Daza R."/>
            <person name="De Haan G."/>
            <person name="DeGray S."/>
            <person name="DeMaso C."/>
            <person name="Dhargay N."/>
            <person name="Dooley K."/>
            <person name="Dooley E."/>
            <person name="Doricent M."/>
            <person name="Dorje P."/>
            <person name="Dorjee K."/>
            <person name="Dupes A."/>
            <person name="Elong R."/>
            <person name="Falk J."/>
            <person name="Farina A."/>
            <person name="Faro S."/>
            <person name="Ferguson D."/>
            <person name="Fisher S."/>
            <person name="Foley C.D."/>
            <person name="Franke A."/>
            <person name="Friedrich D."/>
            <person name="Gadbois L."/>
            <person name="Gearin G."/>
            <person name="Gearin C.R."/>
            <person name="Giannoukos G."/>
            <person name="Goode T."/>
            <person name="Graham J."/>
            <person name="Grandbois E."/>
            <person name="Grewal S."/>
            <person name="Gyaltsen K."/>
            <person name="Hafez N."/>
            <person name="Hagos B."/>
            <person name="Hall J."/>
            <person name="Henson C."/>
            <person name="Hollinger A."/>
            <person name="Honan T."/>
            <person name="Huard M.D."/>
            <person name="Hughes L."/>
            <person name="Hurhula B."/>
            <person name="Husby M.E."/>
            <person name="Kamat A."/>
            <person name="Kanga B."/>
            <person name="Kashin S."/>
            <person name="Khazanovich D."/>
            <person name="Kisner P."/>
            <person name="Lance K."/>
            <person name="Lara M."/>
            <person name="Lee W."/>
            <person name="Lennon N."/>
            <person name="Letendre F."/>
            <person name="LeVine R."/>
            <person name="Lipovsky A."/>
            <person name="Liu X."/>
            <person name="Liu J."/>
            <person name="Liu S."/>
            <person name="Lokyitsang T."/>
            <person name="Lokyitsang Y."/>
            <person name="Lubonja R."/>
            <person name="Lui A."/>
            <person name="MacDonald P."/>
            <person name="Magnisalis V."/>
            <person name="Maru K."/>
            <person name="Matthews C."/>
            <person name="McCusker W."/>
            <person name="McDonough S."/>
            <person name="Mehta T."/>
            <person name="Meldrim J."/>
            <person name="Meneus L."/>
            <person name="Mihai O."/>
            <person name="Mihalev A."/>
            <person name="Mihova T."/>
            <person name="Mittelman R."/>
            <person name="Mlenga V."/>
            <person name="Montmayeur A."/>
            <person name="Mulrain L."/>
            <person name="Navidi A."/>
            <person name="Naylor J."/>
            <person name="Negash T."/>
            <person name="Nguyen T."/>
            <person name="Nguyen N."/>
            <person name="Nicol R."/>
            <person name="Norbu C."/>
            <person name="Norbu N."/>
            <person name="Novod N."/>
            <person name="O'Neill B."/>
            <person name="Osman S."/>
            <person name="Markiewicz E."/>
            <person name="Oyono O.L."/>
            <person name="Patti C."/>
            <person name="Phunkhang P."/>
            <person name="Pierre F."/>
            <person name="Priest M."/>
            <person name="Raghuraman S."/>
            <person name="Rege F."/>
            <person name="Reyes R."/>
            <person name="Rise C."/>
            <person name="Rogov P."/>
            <person name="Ross K."/>
            <person name="Ryan E."/>
            <person name="Settipalli S."/>
            <person name="Shea T."/>
            <person name="Sherpa N."/>
            <person name="Shi L."/>
            <person name="Shih D."/>
            <person name="Sparrow T."/>
            <person name="Spaulding J."/>
            <person name="Stalker J."/>
            <person name="Stange-Thomann N."/>
            <person name="Stavropoulos S."/>
            <person name="Stone C."/>
            <person name="Strader C."/>
            <person name="Tesfaye S."/>
            <person name="Thomson T."/>
            <person name="Thoulutsang Y."/>
            <person name="Thoulutsang D."/>
            <person name="Topham K."/>
            <person name="Topping I."/>
            <person name="Tsamla T."/>
            <person name="Vassiliev H."/>
            <person name="Vo A."/>
            <person name="Wangchuk T."/>
            <person name="Wangdi T."/>
            <person name="Weiand M."/>
            <person name="Wilkinson J."/>
            <person name="Wilson A."/>
            <person name="Yadav S."/>
            <person name="Young G."/>
            <person name="Yu Q."/>
            <person name="Zembek L."/>
            <person name="Zhong D."/>
            <person name="Zimmer A."/>
            <person name="Zwirko Z."/>
            <person name="Jaffe D.B."/>
            <person name="Alvarez P."/>
            <person name="Brockman W."/>
            <person name="Butler J."/>
            <person name="Chin C."/>
            <person name="Gnerre S."/>
            <person name="Grabherr M."/>
            <person name="Kleber M."/>
            <person name="Mauceli E."/>
            <person name="MacCallum I."/>
        </authorList>
    </citation>
    <scope>NUCLEOTIDE SEQUENCE [LARGE SCALE GENOMIC DNA]</scope>
    <source>
        <strain evidence="19">Tucson 15081-1352.22</strain>
    </source>
</reference>
<dbReference type="PANTHER" id="PTHR19443">
    <property type="entry name" value="HEXOKINASE"/>
    <property type="match status" value="1"/>
</dbReference>
<dbReference type="InParanoid" id="A0A0Q9XB29"/>
<dbReference type="Pfam" id="PF03727">
    <property type="entry name" value="Hexokinase_2"/>
    <property type="match status" value="1"/>
</dbReference>
<evidence type="ECO:0000256" key="5">
    <source>
        <dbReference type="ARBA" id="ARBA00022741"/>
    </source>
</evidence>
<evidence type="ECO:0000256" key="14">
    <source>
        <dbReference type="RuleBase" id="RU362007"/>
    </source>
</evidence>
<dbReference type="GO" id="GO:0004340">
    <property type="term" value="F:glucokinase activity"/>
    <property type="evidence" value="ECO:0007669"/>
    <property type="project" value="TreeGrafter"/>
</dbReference>
<dbReference type="GO" id="GO:0001678">
    <property type="term" value="P:intracellular glucose homeostasis"/>
    <property type="evidence" value="ECO:0007669"/>
    <property type="project" value="InterPro"/>
</dbReference>
<dbReference type="KEGG" id="dmo:Dmoj_GI25530"/>
<dbReference type="Pfam" id="PF00349">
    <property type="entry name" value="Hexokinase_1"/>
    <property type="match status" value="1"/>
</dbReference>
<feature type="compositionally biased region" description="Polar residues" evidence="15">
    <location>
        <begin position="463"/>
        <end position="483"/>
    </location>
</feature>
<dbReference type="PRINTS" id="PR00475">
    <property type="entry name" value="HEXOKINASE"/>
</dbReference>
<dbReference type="AlphaFoldDB" id="A0A0Q9XB29"/>
<feature type="domain" description="Hexokinase N-terminal" evidence="16">
    <location>
        <begin position="14"/>
        <end position="208"/>
    </location>
</feature>
<evidence type="ECO:0000256" key="15">
    <source>
        <dbReference type="SAM" id="MobiDB-lite"/>
    </source>
</evidence>
<evidence type="ECO:0000313" key="19">
    <source>
        <dbReference type="Proteomes" id="UP000009192"/>
    </source>
</evidence>
<evidence type="ECO:0000256" key="2">
    <source>
        <dbReference type="ARBA" id="ARBA00005028"/>
    </source>
</evidence>
<evidence type="ECO:0000256" key="7">
    <source>
        <dbReference type="ARBA" id="ARBA00022840"/>
    </source>
</evidence>
<comment type="pathway">
    <text evidence="2">Carbohydrate metabolism; hexose metabolism.</text>
</comment>
<dbReference type="SUPFAM" id="SSF53067">
    <property type="entry name" value="Actin-like ATPase domain"/>
    <property type="match status" value="2"/>
</dbReference>
<dbReference type="SMR" id="A0A0Q9XB29"/>
<keyword evidence="6 14" id="KW-0418">Kinase</keyword>
<dbReference type="GO" id="GO:0005524">
    <property type="term" value="F:ATP binding"/>
    <property type="evidence" value="ECO:0007669"/>
    <property type="project" value="UniProtKB-UniRule"/>
</dbReference>
<dbReference type="UniPathway" id="UPA00109">
    <property type="reaction ID" value="UER00180"/>
</dbReference>
<evidence type="ECO:0000256" key="6">
    <source>
        <dbReference type="ARBA" id="ARBA00022777"/>
    </source>
</evidence>
<dbReference type="EMBL" id="CH933806">
    <property type="protein sequence ID" value="KRG01697.1"/>
    <property type="molecule type" value="Genomic_DNA"/>
</dbReference>
<dbReference type="GO" id="GO:0019158">
    <property type="term" value="F:mannokinase activity"/>
    <property type="evidence" value="ECO:0007669"/>
    <property type="project" value="RHEA"/>
</dbReference>
<evidence type="ECO:0000256" key="8">
    <source>
        <dbReference type="ARBA" id="ARBA00023152"/>
    </source>
</evidence>
<dbReference type="PROSITE" id="PS00378">
    <property type="entry name" value="HEXOKINASE_1"/>
    <property type="match status" value="1"/>
</dbReference>
<evidence type="ECO:0000256" key="1">
    <source>
        <dbReference type="ARBA" id="ARBA00004888"/>
    </source>
</evidence>
<evidence type="ECO:0000256" key="10">
    <source>
        <dbReference type="ARBA" id="ARBA00047905"/>
    </source>
</evidence>
<dbReference type="FunFam" id="3.40.367.20:FF:000005">
    <property type="entry name" value="Phosphotransferase"/>
    <property type="match status" value="1"/>
</dbReference>
<keyword evidence="8 14" id="KW-0324">Glycolysis</keyword>
<organism evidence="18 19">
    <name type="scientific">Drosophila mojavensis</name>
    <name type="common">Fruit fly</name>
    <dbReference type="NCBI Taxonomy" id="7230"/>
    <lineage>
        <taxon>Eukaryota</taxon>
        <taxon>Metazoa</taxon>
        <taxon>Ecdysozoa</taxon>
        <taxon>Arthropoda</taxon>
        <taxon>Hexapoda</taxon>
        <taxon>Insecta</taxon>
        <taxon>Pterygota</taxon>
        <taxon>Neoptera</taxon>
        <taxon>Endopterygota</taxon>
        <taxon>Diptera</taxon>
        <taxon>Brachycera</taxon>
        <taxon>Muscomorpha</taxon>
        <taxon>Ephydroidea</taxon>
        <taxon>Drosophilidae</taxon>
        <taxon>Drosophila</taxon>
    </lineage>
</organism>
<accession>A0A0Q9XB29</accession>
<dbReference type="GO" id="GO:0005739">
    <property type="term" value="C:mitochondrion"/>
    <property type="evidence" value="ECO:0007669"/>
    <property type="project" value="TreeGrafter"/>
</dbReference>
<comment type="function">
    <text evidence="13">Catalyzes the phosphorylation of various hexoses to hexose 6-phosphate.</text>
</comment>
<gene>
    <name evidence="18" type="primary">Dmoj\GI25530</name>
    <name evidence="18" type="ORF">Dmoj_GI25530</name>
</gene>
<evidence type="ECO:0000313" key="18">
    <source>
        <dbReference type="EMBL" id="KRG01697.1"/>
    </source>
</evidence>
<dbReference type="Proteomes" id="UP000009192">
    <property type="component" value="Unassembled WGS sequence"/>
</dbReference>
<feature type="domain" description="Hexokinase C-terminal" evidence="17">
    <location>
        <begin position="214"/>
        <end position="449"/>
    </location>
</feature>
<protein>
    <recommendedName>
        <fullName evidence="14">Phosphotransferase</fullName>
        <ecNumber evidence="14">2.7.1.-</ecNumber>
    </recommendedName>
</protein>
<dbReference type="PANTHER" id="PTHR19443:SF16">
    <property type="entry name" value="HEXOKINASE TYPE 1-RELATED"/>
    <property type="match status" value="1"/>
</dbReference>
<comment type="catalytic activity">
    <reaction evidence="9">
        <text>a D-hexose + ATP = a D-hexose 6-phosphate + ADP + H(+)</text>
        <dbReference type="Rhea" id="RHEA:22740"/>
        <dbReference type="ChEBI" id="CHEBI:4194"/>
        <dbReference type="ChEBI" id="CHEBI:15378"/>
        <dbReference type="ChEBI" id="CHEBI:30616"/>
        <dbReference type="ChEBI" id="CHEBI:229467"/>
        <dbReference type="ChEBI" id="CHEBI:456216"/>
        <dbReference type="EC" id="2.7.1.1"/>
    </reaction>
    <physiologicalReaction direction="left-to-right" evidence="9">
        <dbReference type="Rhea" id="RHEA:22741"/>
    </physiologicalReaction>
</comment>
<evidence type="ECO:0000256" key="9">
    <source>
        <dbReference type="ARBA" id="ARBA00044613"/>
    </source>
</evidence>
<dbReference type="InterPro" id="IPR043129">
    <property type="entry name" value="ATPase_NBD"/>
</dbReference>
<evidence type="ECO:0000256" key="4">
    <source>
        <dbReference type="ARBA" id="ARBA00022679"/>
    </source>
</evidence>
<dbReference type="InterPro" id="IPR022672">
    <property type="entry name" value="Hexokinase_N"/>
</dbReference>
<keyword evidence="4 14" id="KW-0808">Transferase</keyword>
<evidence type="ECO:0000259" key="16">
    <source>
        <dbReference type="Pfam" id="PF00349"/>
    </source>
</evidence>
<dbReference type="UniPathway" id="UPA00242"/>
<dbReference type="InterPro" id="IPR022673">
    <property type="entry name" value="Hexokinase_C"/>
</dbReference>
<comment type="similarity">
    <text evidence="3 14">Belongs to the hexokinase family.</text>
</comment>
<keyword evidence="19" id="KW-1185">Reference proteome</keyword>
<dbReference type="GO" id="GO:0006006">
    <property type="term" value="P:glucose metabolic process"/>
    <property type="evidence" value="ECO:0007669"/>
    <property type="project" value="TreeGrafter"/>
</dbReference>